<keyword evidence="2" id="KW-0472">Membrane</keyword>
<protein>
    <recommendedName>
        <fullName evidence="4">Transmembrane protein</fullName>
    </recommendedName>
</protein>
<accession>A0A7S0M2K0</accession>
<name>A0A7S0M2K0_9CRYP</name>
<evidence type="ECO:0008006" key="4">
    <source>
        <dbReference type="Google" id="ProtNLM"/>
    </source>
</evidence>
<keyword evidence="2" id="KW-1133">Transmembrane helix</keyword>
<dbReference type="EMBL" id="HBEZ01013312">
    <property type="protein sequence ID" value="CAD8629671.1"/>
    <property type="molecule type" value="Transcribed_RNA"/>
</dbReference>
<evidence type="ECO:0000313" key="3">
    <source>
        <dbReference type="EMBL" id="CAD8629671.1"/>
    </source>
</evidence>
<sequence length="348" mass="38137">MVTPKTKRRDTAASYRFFTLVASSLMIVGALCVIFAANDIRGNESRPISSLESELYRGMPDPVQAVREADYTVQSVLPFHALEEEAASQFGSTRTEPRRLTRPKFATMLGKEAALHASSQPFLVPLIRNGRRIPGAIAPDGEYAPVTPAYSNPLARFIPNVTYYPVGNNPPSTDGVRKAKIYNAFDADNSTLGFSTPPAGGHTALAQQESRYGYISKLYSALAVQQDVLKRDSKEEMKIQQAIQRLAARSPKRVQSARGPVVDRPLSETRRPARAYYPSRVPDYSSEASAPDRWGAGDGYGYRDFEGQDAVQYPSPSDMGGRQELVPIVTISPRGPADVADDDMPQYA</sequence>
<evidence type="ECO:0000256" key="2">
    <source>
        <dbReference type="SAM" id="Phobius"/>
    </source>
</evidence>
<gene>
    <name evidence="3" type="ORF">CCUR1050_LOCUS7350</name>
</gene>
<evidence type="ECO:0000256" key="1">
    <source>
        <dbReference type="SAM" id="MobiDB-lite"/>
    </source>
</evidence>
<dbReference type="AlphaFoldDB" id="A0A7S0M2K0"/>
<keyword evidence="2" id="KW-0812">Transmembrane</keyword>
<feature type="transmembrane region" description="Helical" evidence="2">
    <location>
        <begin position="17"/>
        <end position="37"/>
    </location>
</feature>
<proteinExistence type="predicted"/>
<reference evidence="3" key="1">
    <citation type="submission" date="2021-01" db="EMBL/GenBank/DDBJ databases">
        <authorList>
            <person name="Corre E."/>
            <person name="Pelletier E."/>
            <person name="Niang G."/>
            <person name="Scheremetjew M."/>
            <person name="Finn R."/>
            <person name="Kale V."/>
            <person name="Holt S."/>
            <person name="Cochrane G."/>
            <person name="Meng A."/>
            <person name="Brown T."/>
            <person name="Cohen L."/>
        </authorList>
    </citation>
    <scope>NUCLEOTIDE SEQUENCE</scope>
    <source>
        <strain evidence="3">CCAP979/52</strain>
    </source>
</reference>
<feature type="region of interest" description="Disordered" evidence="1">
    <location>
        <begin position="248"/>
        <end position="323"/>
    </location>
</feature>
<organism evidence="3">
    <name type="scientific">Cryptomonas curvata</name>
    <dbReference type="NCBI Taxonomy" id="233186"/>
    <lineage>
        <taxon>Eukaryota</taxon>
        <taxon>Cryptophyceae</taxon>
        <taxon>Cryptomonadales</taxon>
        <taxon>Cryptomonadaceae</taxon>
        <taxon>Cryptomonas</taxon>
    </lineage>
</organism>